<organism evidence="2 3">
    <name type="scientific">Heracleum sosnowskyi</name>
    <dbReference type="NCBI Taxonomy" id="360622"/>
    <lineage>
        <taxon>Eukaryota</taxon>
        <taxon>Viridiplantae</taxon>
        <taxon>Streptophyta</taxon>
        <taxon>Embryophyta</taxon>
        <taxon>Tracheophyta</taxon>
        <taxon>Spermatophyta</taxon>
        <taxon>Magnoliopsida</taxon>
        <taxon>eudicotyledons</taxon>
        <taxon>Gunneridae</taxon>
        <taxon>Pentapetalae</taxon>
        <taxon>asterids</taxon>
        <taxon>campanulids</taxon>
        <taxon>Apiales</taxon>
        <taxon>Apiaceae</taxon>
        <taxon>Apioideae</taxon>
        <taxon>apioid superclade</taxon>
        <taxon>Tordylieae</taxon>
        <taxon>Tordyliinae</taxon>
        <taxon>Heracleum</taxon>
    </lineage>
</organism>
<gene>
    <name evidence="2" type="ORF">POM88_011241</name>
</gene>
<sequence>MVKIKGWINYRAIIKEFNLRAFGLSSVSEEASGIIDLDLGTGGKVSRKIIEKRLKEANPSEPKIPEFLSHGQNAEKKRRNPDGSSITDFKPEWGICDSNSIMGDNTLAAEWSKHRIPHADQVNIVQREDFLNETKLQGVRS</sequence>
<dbReference type="AlphaFoldDB" id="A0AAD8IY08"/>
<accession>A0AAD8IY08</accession>
<protein>
    <submittedName>
        <fullName evidence="2">Uncharacterized protein</fullName>
    </submittedName>
</protein>
<keyword evidence="3" id="KW-1185">Reference proteome</keyword>
<evidence type="ECO:0000313" key="3">
    <source>
        <dbReference type="Proteomes" id="UP001237642"/>
    </source>
</evidence>
<evidence type="ECO:0000313" key="2">
    <source>
        <dbReference type="EMBL" id="KAK1392185.1"/>
    </source>
</evidence>
<name>A0AAD8IY08_9APIA</name>
<reference evidence="2" key="1">
    <citation type="submission" date="2023-02" db="EMBL/GenBank/DDBJ databases">
        <title>Genome of toxic invasive species Heracleum sosnowskyi carries increased number of genes despite the absence of recent whole-genome duplications.</title>
        <authorList>
            <person name="Schelkunov M."/>
            <person name="Shtratnikova V."/>
            <person name="Makarenko M."/>
            <person name="Klepikova A."/>
            <person name="Omelchenko D."/>
            <person name="Novikova G."/>
            <person name="Obukhova E."/>
            <person name="Bogdanov V."/>
            <person name="Penin A."/>
            <person name="Logacheva M."/>
        </authorList>
    </citation>
    <scope>NUCLEOTIDE SEQUENCE</scope>
    <source>
        <strain evidence="2">Hsosn_3</strain>
        <tissue evidence="2">Leaf</tissue>
    </source>
</reference>
<feature type="region of interest" description="Disordered" evidence="1">
    <location>
        <begin position="56"/>
        <end position="90"/>
    </location>
</feature>
<reference evidence="2" key="2">
    <citation type="submission" date="2023-05" db="EMBL/GenBank/DDBJ databases">
        <authorList>
            <person name="Schelkunov M.I."/>
        </authorList>
    </citation>
    <scope>NUCLEOTIDE SEQUENCE</scope>
    <source>
        <strain evidence="2">Hsosn_3</strain>
        <tissue evidence="2">Leaf</tissue>
    </source>
</reference>
<comment type="caution">
    <text evidence="2">The sequence shown here is derived from an EMBL/GenBank/DDBJ whole genome shotgun (WGS) entry which is preliminary data.</text>
</comment>
<dbReference type="EMBL" id="JAUIZM010000003">
    <property type="protein sequence ID" value="KAK1392185.1"/>
    <property type="molecule type" value="Genomic_DNA"/>
</dbReference>
<proteinExistence type="predicted"/>
<evidence type="ECO:0000256" key="1">
    <source>
        <dbReference type="SAM" id="MobiDB-lite"/>
    </source>
</evidence>
<dbReference type="Proteomes" id="UP001237642">
    <property type="component" value="Unassembled WGS sequence"/>
</dbReference>